<proteinExistence type="predicted"/>
<keyword evidence="1" id="KW-0472">Membrane</keyword>
<evidence type="ECO:0000256" key="1">
    <source>
        <dbReference type="SAM" id="Phobius"/>
    </source>
</evidence>
<protein>
    <submittedName>
        <fullName evidence="2">Uncharacterized protein</fullName>
    </submittedName>
</protein>
<dbReference type="EMBL" id="JRKL02002842">
    <property type="protein sequence ID" value="KAF3957371.1"/>
    <property type="molecule type" value="Genomic_DNA"/>
</dbReference>
<keyword evidence="1" id="KW-0812">Transmembrane</keyword>
<dbReference type="OrthoDB" id="685197at2759"/>
<name>A0A8J4VQH0_9ROSI</name>
<dbReference type="Proteomes" id="UP000737018">
    <property type="component" value="Unassembled WGS sequence"/>
</dbReference>
<dbReference type="AlphaFoldDB" id="A0A8J4VQH0"/>
<keyword evidence="3" id="KW-1185">Reference proteome</keyword>
<evidence type="ECO:0000313" key="3">
    <source>
        <dbReference type="Proteomes" id="UP000737018"/>
    </source>
</evidence>
<feature type="transmembrane region" description="Helical" evidence="1">
    <location>
        <begin position="59"/>
        <end position="78"/>
    </location>
</feature>
<accession>A0A8J4VQH0</accession>
<organism evidence="2 3">
    <name type="scientific">Castanea mollissima</name>
    <name type="common">Chinese chestnut</name>
    <dbReference type="NCBI Taxonomy" id="60419"/>
    <lineage>
        <taxon>Eukaryota</taxon>
        <taxon>Viridiplantae</taxon>
        <taxon>Streptophyta</taxon>
        <taxon>Embryophyta</taxon>
        <taxon>Tracheophyta</taxon>
        <taxon>Spermatophyta</taxon>
        <taxon>Magnoliopsida</taxon>
        <taxon>eudicotyledons</taxon>
        <taxon>Gunneridae</taxon>
        <taxon>Pentapetalae</taxon>
        <taxon>rosids</taxon>
        <taxon>fabids</taxon>
        <taxon>Fagales</taxon>
        <taxon>Fagaceae</taxon>
        <taxon>Castanea</taxon>
    </lineage>
</organism>
<gene>
    <name evidence="2" type="ORF">CMV_017612</name>
</gene>
<evidence type="ECO:0000313" key="2">
    <source>
        <dbReference type="EMBL" id="KAF3957371.1"/>
    </source>
</evidence>
<sequence>MRPRNFTTSTLYLFATNEQVLDLEELDASKEDLDIWHHYHLCSLPPSSKTFIAFSHHRYMLATNVIGFAYTLLQIVFSNFHITMGNHLISGDGGVLLGFYFFF</sequence>
<reference evidence="2" key="1">
    <citation type="submission" date="2020-03" db="EMBL/GenBank/DDBJ databases">
        <title>Castanea mollissima Vanexum genome sequencing.</title>
        <authorList>
            <person name="Staton M."/>
        </authorList>
    </citation>
    <scope>NUCLEOTIDE SEQUENCE</scope>
    <source>
        <tissue evidence="2">Leaf</tissue>
    </source>
</reference>
<keyword evidence="1" id="KW-1133">Transmembrane helix</keyword>
<comment type="caution">
    <text evidence="2">The sequence shown here is derived from an EMBL/GenBank/DDBJ whole genome shotgun (WGS) entry which is preliminary data.</text>
</comment>